<protein>
    <submittedName>
        <fullName evidence="1">Uncharacterized protein</fullName>
    </submittedName>
</protein>
<evidence type="ECO:0000313" key="2">
    <source>
        <dbReference type="Proteomes" id="UP001341245"/>
    </source>
</evidence>
<organism evidence="1 2">
    <name type="scientific">Aureobasidium pullulans</name>
    <name type="common">Black yeast</name>
    <name type="synonym">Pullularia pullulans</name>
    <dbReference type="NCBI Taxonomy" id="5580"/>
    <lineage>
        <taxon>Eukaryota</taxon>
        <taxon>Fungi</taxon>
        <taxon>Dikarya</taxon>
        <taxon>Ascomycota</taxon>
        <taxon>Pezizomycotina</taxon>
        <taxon>Dothideomycetes</taxon>
        <taxon>Dothideomycetidae</taxon>
        <taxon>Dothideales</taxon>
        <taxon>Saccotheciaceae</taxon>
        <taxon>Aureobasidium</taxon>
    </lineage>
</organism>
<accession>A0ABR0TVK8</accession>
<name>A0ABR0TVK8_AURPU</name>
<dbReference type="EMBL" id="JASGXD010000001">
    <property type="protein sequence ID" value="KAK6008504.1"/>
    <property type="molecule type" value="Genomic_DNA"/>
</dbReference>
<gene>
    <name evidence="1" type="ORF">QM012_000407</name>
</gene>
<comment type="caution">
    <text evidence="1">The sequence shown here is derived from an EMBL/GenBank/DDBJ whole genome shotgun (WGS) entry which is preliminary data.</text>
</comment>
<sequence length="74" mass="8502">MCRARVTTYMLCGCIHKHCDLCTNARKASTAVEWEPTHTCPDWDQASTEVKESVNKRCTSHAREYLERAKGTKR</sequence>
<dbReference type="Proteomes" id="UP001341245">
    <property type="component" value="Unassembled WGS sequence"/>
</dbReference>
<proteinExistence type="predicted"/>
<evidence type="ECO:0000313" key="1">
    <source>
        <dbReference type="EMBL" id="KAK6008504.1"/>
    </source>
</evidence>
<keyword evidence="2" id="KW-1185">Reference proteome</keyword>
<reference evidence="1 2" key="1">
    <citation type="submission" date="2023-11" db="EMBL/GenBank/DDBJ databases">
        <title>Draft genome sequence and annotation of the polyextremotolerant black yeast-like fungus Aureobasidium pullulans NRRL 62042.</title>
        <authorList>
            <person name="Dielentheis-Frenken M.R.E."/>
            <person name="Wibberg D."/>
            <person name="Blank L.M."/>
            <person name="Tiso T."/>
        </authorList>
    </citation>
    <scope>NUCLEOTIDE SEQUENCE [LARGE SCALE GENOMIC DNA]</scope>
    <source>
        <strain evidence="1 2">NRRL 62042</strain>
    </source>
</reference>